<evidence type="ECO:0000313" key="1">
    <source>
        <dbReference type="EMBL" id="KAH9835334.1"/>
    </source>
</evidence>
<gene>
    <name evidence="1" type="ORF">C8Q71DRAFT_765252</name>
</gene>
<keyword evidence="2" id="KW-1185">Reference proteome</keyword>
<evidence type="ECO:0000313" key="2">
    <source>
        <dbReference type="Proteomes" id="UP000814176"/>
    </source>
</evidence>
<dbReference type="Proteomes" id="UP000814176">
    <property type="component" value="Unassembled WGS sequence"/>
</dbReference>
<organism evidence="1 2">
    <name type="scientific">Rhodofomes roseus</name>
    <dbReference type="NCBI Taxonomy" id="34475"/>
    <lineage>
        <taxon>Eukaryota</taxon>
        <taxon>Fungi</taxon>
        <taxon>Dikarya</taxon>
        <taxon>Basidiomycota</taxon>
        <taxon>Agaricomycotina</taxon>
        <taxon>Agaricomycetes</taxon>
        <taxon>Polyporales</taxon>
        <taxon>Rhodofomes</taxon>
    </lineage>
</organism>
<reference evidence="1 2" key="1">
    <citation type="journal article" date="2021" name="Environ. Microbiol.">
        <title>Gene family expansions and transcriptome signatures uncover fungal adaptations to wood decay.</title>
        <authorList>
            <person name="Hage H."/>
            <person name="Miyauchi S."/>
            <person name="Viragh M."/>
            <person name="Drula E."/>
            <person name="Min B."/>
            <person name="Chaduli D."/>
            <person name="Navarro D."/>
            <person name="Favel A."/>
            <person name="Norest M."/>
            <person name="Lesage-Meessen L."/>
            <person name="Balint B."/>
            <person name="Merenyi Z."/>
            <person name="de Eugenio L."/>
            <person name="Morin E."/>
            <person name="Martinez A.T."/>
            <person name="Baldrian P."/>
            <person name="Stursova M."/>
            <person name="Martinez M.J."/>
            <person name="Novotny C."/>
            <person name="Magnuson J.K."/>
            <person name="Spatafora J.W."/>
            <person name="Maurice S."/>
            <person name="Pangilinan J."/>
            <person name="Andreopoulos W."/>
            <person name="LaButti K."/>
            <person name="Hundley H."/>
            <person name="Na H."/>
            <person name="Kuo A."/>
            <person name="Barry K."/>
            <person name="Lipzen A."/>
            <person name="Henrissat B."/>
            <person name="Riley R."/>
            <person name="Ahrendt S."/>
            <person name="Nagy L.G."/>
            <person name="Grigoriev I.V."/>
            <person name="Martin F."/>
            <person name="Rosso M.N."/>
        </authorList>
    </citation>
    <scope>NUCLEOTIDE SEQUENCE [LARGE SCALE GENOMIC DNA]</scope>
    <source>
        <strain evidence="1 2">CIRM-BRFM 1785</strain>
    </source>
</reference>
<accession>A0ABQ8KCK9</accession>
<name>A0ABQ8KCK9_9APHY</name>
<proteinExistence type="predicted"/>
<dbReference type="RefSeq" id="XP_047777767.1">
    <property type="nucleotide sequence ID" value="XM_047924121.1"/>
</dbReference>
<sequence>MDARPLRLTLPPELWDHVVDNLSSDRPSLGACGLTQRAWVASTRRHLFHAIMLKGTARCEQFRELILASSSTGTGIARYVCEVSLKDVCLHVHVSRLEYPNTSDVPLLEKTLSLLPNVDCLCLWDVDVQWWEVLTARTGDALDGGYPDLPLQSLFTLPRLQTLYVSSCVAFDSLSDLVLLLAAFPQASSLQLHDLSVKHPGPARWPPLLPWNRNVDHESLICIRNLCVTTFREMARLRSALRQPPFRCALQKLSWTFWHEEDVDTLMDMLRDAESTLEELEIRCIAPKSSDEFPALSTRMDLSLQSRLRVLRVHLFYDMDMEATSNPYPTSFPVCLSRTPSSLRALHLDIQLSTSPDNTTLPALDWSNLDKTLTLLHNKNPSLVVYMRFDYGLLRQNGRLPEAAQPLRSQISSTLRVGLRVRLVVGGYMVPDKLYWL</sequence>
<evidence type="ECO:0008006" key="3">
    <source>
        <dbReference type="Google" id="ProtNLM"/>
    </source>
</evidence>
<dbReference type="EMBL" id="JADCUA010000013">
    <property type="protein sequence ID" value="KAH9835334.1"/>
    <property type="molecule type" value="Genomic_DNA"/>
</dbReference>
<dbReference type="GeneID" id="72004853"/>
<comment type="caution">
    <text evidence="1">The sequence shown here is derived from an EMBL/GenBank/DDBJ whole genome shotgun (WGS) entry which is preliminary data.</text>
</comment>
<protein>
    <recommendedName>
        <fullName evidence="3">F-box domain-containing protein</fullName>
    </recommendedName>
</protein>